<dbReference type="EMBL" id="CP036274">
    <property type="protein sequence ID" value="QDU26519.1"/>
    <property type="molecule type" value="Genomic_DNA"/>
</dbReference>
<accession>A0A517Y8D0</accession>
<dbReference type="GO" id="GO:0004674">
    <property type="term" value="F:protein serine/threonine kinase activity"/>
    <property type="evidence" value="ECO:0007669"/>
    <property type="project" value="UniProtKB-EC"/>
</dbReference>
<dbReference type="AlphaFoldDB" id="A0A517Y8D0"/>
<evidence type="ECO:0000256" key="2">
    <source>
        <dbReference type="ARBA" id="ARBA00022741"/>
    </source>
</evidence>
<dbReference type="OrthoDB" id="6111975at2"/>
<evidence type="ECO:0000256" key="4">
    <source>
        <dbReference type="ARBA" id="ARBA00022840"/>
    </source>
</evidence>
<dbReference type="CDD" id="cd14014">
    <property type="entry name" value="STKc_PknB_like"/>
    <property type="match status" value="1"/>
</dbReference>
<dbReference type="Gene3D" id="3.30.200.20">
    <property type="entry name" value="Phosphorylase Kinase, domain 1"/>
    <property type="match status" value="1"/>
</dbReference>
<reference evidence="7 8" key="1">
    <citation type="submission" date="2019-02" db="EMBL/GenBank/DDBJ databases">
        <title>Deep-cultivation of Planctomycetes and their phenomic and genomic characterization uncovers novel biology.</title>
        <authorList>
            <person name="Wiegand S."/>
            <person name="Jogler M."/>
            <person name="Boedeker C."/>
            <person name="Pinto D."/>
            <person name="Vollmers J."/>
            <person name="Rivas-Marin E."/>
            <person name="Kohn T."/>
            <person name="Peeters S.H."/>
            <person name="Heuer A."/>
            <person name="Rast P."/>
            <person name="Oberbeckmann S."/>
            <person name="Bunk B."/>
            <person name="Jeske O."/>
            <person name="Meyerdierks A."/>
            <person name="Storesund J.E."/>
            <person name="Kallscheuer N."/>
            <person name="Luecker S."/>
            <person name="Lage O.M."/>
            <person name="Pohl T."/>
            <person name="Merkel B.J."/>
            <person name="Hornburger P."/>
            <person name="Mueller R.-W."/>
            <person name="Bruemmer F."/>
            <person name="Labrenz M."/>
            <person name="Spormann A.M."/>
            <person name="Op den Camp H."/>
            <person name="Overmann J."/>
            <person name="Amann R."/>
            <person name="Jetten M.S.M."/>
            <person name="Mascher T."/>
            <person name="Medema M.H."/>
            <person name="Devos D.P."/>
            <person name="Kaster A.-K."/>
            <person name="Ovreas L."/>
            <person name="Rohde M."/>
            <person name="Galperin M.Y."/>
            <person name="Jogler C."/>
        </authorList>
    </citation>
    <scope>NUCLEOTIDE SEQUENCE [LARGE SCALE GENOMIC DNA]</scope>
    <source>
        <strain evidence="7 8">ETA_A8</strain>
    </source>
</reference>
<keyword evidence="2" id="KW-0547">Nucleotide-binding</keyword>
<protein>
    <submittedName>
        <fullName evidence="7">Serine/threonine-protein kinase PknH</fullName>
        <ecNumber evidence="7">2.7.11.1</ecNumber>
    </submittedName>
</protein>
<dbReference type="InterPro" id="IPR000719">
    <property type="entry name" value="Prot_kinase_dom"/>
</dbReference>
<keyword evidence="4" id="KW-0067">ATP-binding</keyword>
<feature type="transmembrane region" description="Helical" evidence="5">
    <location>
        <begin position="399"/>
        <end position="420"/>
    </location>
</feature>
<proteinExistence type="predicted"/>
<evidence type="ECO:0000256" key="5">
    <source>
        <dbReference type="SAM" id="Phobius"/>
    </source>
</evidence>
<evidence type="ECO:0000313" key="8">
    <source>
        <dbReference type="Proteomes" id="UP000315017"/>
    </source>
</evidence>
<dbReference type="Gene3D" id="1.10.510.10">
    <property type="entry name" value="Transferase(Phosphotransferase) domain 1"/>
    <property type="match status" value="1"/>
</dbReference>
<evidence type="ECO:0000256" key="3">
    <source>
        <dbReference type="ARBA" id="ARBA00022777"/>
    </source>
</evidence>
<evidence type="ECO:0000259" key="6">
    <source>
        <dbReference type="PROSITE" id="PS50011"/>
    </source>
</evidence>
<keyword evidence="5" id="KW-0812">Transmembrane</keyword>
<sequence>MTTTFDPYYKWLSIPPEEQPANFYRLLGLKELEGDVDVINSAADRQMMHVRSFAGGPNGVIAQRVLNELSSARVMLSDPPRKKAYDAMLKAAVSGEKAMQAEAKLSPAEEAPASKGNQFGNYEILTMISNASTGAIYKAQRRSDGLIVSLKVVPKELAKLPDFMKRMKREFELTKNIQHPHVVASYELGEVQGRSFLAFEYVGGADLGRVVNEHGPLAVPVAIETARRIADGLAHLHSKGIVHRNLKPQNVLVSVQGNLKIANLTMALEDDARAFLAGRDRNLTVMGETLGTPDYIAPEQAADSHNVDGRADLYSFGCTLHYLLTGRPPYNEKNAMAKIMAHQQSPIPSLRQSNSEIPVWLDTLFQKLLAKKPADRPASAAEVVSALSETSEATFNRTAIIAGIVAVAVLAFLIVLVTLAQR</sequence>
<feature type="domain" description="Protein kinase" evidence="6">
    <location>
        <begin position="122"/>
        <end position="395"/>
    </location>
</feature>
<dbReference type="Pfam" id="PF00069">
    <property type="entry name" value="Pkinase"/>
    <property type="match status" value="1"/>
</dbReference>
<dbReference type="EC" id="2.7.11.1" evidence="7"/>
<gene>
    <name evidence="7" type="primary">pknH_2</name>
    <name evidence="7" type="ORF">ETAA8_15970</name>
</gene>
<keyword evidence="1 7" id="KW-0808">Transferase</keyword>
<dbReference type="PANTHER" id="PTHR43289">
    <property type="entry name" value="MITOGEN-ACTIVATED PROTEIN KINASE KINASE KINASE 20-RELATED"/>
    <property type="match status" value="1"/>
</dbReference>
<keyword evidence="5" id="KW-0472">Membrane</keyword>
<dbReference type="PANTHER" id="PTHR43289:SF6">
    <property type="entry name" value="SERINE_THREONINE-PROTEIN KINASE NEKL-3"/>
    <property type="match status" value="1"/>
</dbReference>
<dbReference type="PROSITE" id="PS50011">
    <property type="entry name" value="PROTEIN_KINASE_DOM"/>
    <property type="match status" value="1"/>
</dbReference>
<dbReference type="GO" id="GO:0005524">
    <property type="term" value="F:ATP binding"/>
    <property type="evidence" value="ECO:0007669"/>
    <property type="project" value="UniProtKB-KW"/>
</dbReference>
<keyword evidence="8" id="KW-1185">Reference proteome</keyword>
<keyword evidence="3 7" id="KW-0418">Kinase</keyword>
<dbReference type="Proteomes" id="UP000315017">
    <property type="component" value="Chromosome"/>
</dbReference>
<dbReference type="KEGG" id="aagg:ETAA8_15970"/>
<dbReference type="RefSeq" id="WP_145087189.1">
    <property type="nucleotide sequence ID" value="NZ_CP036274.1"/>
</dbReference>
<dbReference type="InterPro" id="IPR011009">
    <property type="entry name" value="Kinase-like_dom_sf"/>
</dbReference>
<name>A0A517Y8D0_9BACT</name>
<evidence type="ECO:0000256" key="1">
    <source>
        <dbReference type="ARBA" id="ARBA00022679"/>
    </source>
</evidence>
<keyword evidence="5" id="KW-1133">Transmembrane helix</keyword>
<evidence type="ECO:0000313" key="7">
    <source>
        <dbReference type="EMBL" id="QDU26519.1"/>
    </source>
</evidence>
<organism evidence="7 8">
    <name type="scientific">Anatilimnocola aggregata</name>
    <dbReference type="NCBI Taxonomy" id="2528021"/>
    <lineage>
        <taxon>Bacteria</taxon>
        <taxon>Pseudomonadati</taxon>
        <taxon>Planctomycetota</taxon>
        <taxon>Planctomycetia</taxon>
        <taxon>Pirellulales</taxon>
        <taxon>Pirellulaceae</taxon>
        <taxon>Anatilimnocola</taxon>
    </lineage>
</organism>
<dbReference type="SUPFAM" id="SSF56112">
    <property type="entry name" value="Protein kinase-like (PK-like)"/>
    <property type="match status" value="1"/>
</dbReference>